<dbReference type="Proteomes" id="UP000556329">
    <property type="component" value="Unassembled WGS sequence"/>
</dbReference>
<accession>A0A841PGU3</accession>
<evidence type="ECO:0000313" key="1">
    <source>
        <dbReference type="EMBL" id="MBB6410000.1"/>
    </source>
</evidence>
<dbReference type="EMBL" id="JACHEF010000002">
    <property type="protein sequence ID" value="MBB6410000.1"/>
    <property type="molecule type" value="Genomic_DNA"/>
</dbReference>
<dbReference type="RefSeq" id="WP_184872959.1">
    <property type="nucleotide sequence ID" value="NZ_JACHEF010000002.1"/>
</dbReference>
<sequence>MSFFIKRISRRTIVQALIALPALSLFRTLPNADPAHADPHRAGPTPANPNEIVEVNGWILKRSDLA</sequence>
<reference evidence="1 2" key="1">
    <citation type="submission" date="2020-08" db="EMBL/GenBank/DDBJ databases">
        <title>Genomic Encyclopedia of Type Strains, Phase IV (KMG-IV): sequencing the most valuable type-strain genomes for metagenomic binning, comparative biology and taxonomic classification.</title>
        <authorList>
            <person name="Goeker M."/>
        </authorList>
    </citation>
    <scope>NUCLEOTIDE SEQUENCE [LARGE SCALE GENOMIC DNA]</scope>
    <source>
        <strain evidence="1 2">DSM 100039</strain>
    </source>
</reference>
<comment type="caution">
    <text evidence="1">The sequence shown here is derived from an EMBL/GenBank/DDBJ whole genome shotgun (WGS) entry which is preliminary data.</text>
</comment>
<gene>
    <name evidence="1" type="ORF">HNQ71_002665</name>
</gene>
<organism evidence="1 2">
    <name type="scientific">Mesorhizobium sangaii</name>
    <dbReference type="NCBI Taxonomy" id="505389"/>
    <lineage>
        <taxon>Bacteria</taxon>
        <taxon>Pseudomonadati</taxon>
        <taxon>Pseudomonadota</taxon>
        <taxon>Alphaproteobacteria</taxon>
        <taxon>Hyphomicrobiales</taxon>
        <taxon>Phyllobacteriaceae</taxon>
        <taxon>Mesorhizobium</taxon>
    </lineage>
</organism>
<name>A0A841PGU3_9HYPH</name>
<evidence type="ECO:0000313" key="2">
    <source>
        <dbReference type="Proteomes" id="UP000556329"/>
    </source>
</evidence>
<dbReference type="AlphaFoldDB" id="A0A841PGU3"/>
<protein>
    <submittedName>
        <fullName evidence="1">Uncharacterized protein</fullName>
    </submittedName>
</protein>
<keyword evidence="2" id="KW-1185">Reference proteome</keyword>
<proteinExistence type="predicted"/>